<dbReference type="AlphaFoldDB" id="A0A382MWV0"/>
<proteinExistence type="predicted"/>
<feature type="region of interest" description="Disordered" evidence="1">
    <location>
        <begin position="37"/>
        <end position="65"/>
    </location>
</feature>
<feature type="non-terminal residue" evidence="2">
    <location>
        <position position="1"/>
    </location>
</feature>
<protein>
    <recommendedName>
        <fullName evidence="3">Neutral/alkaline non-lysosomal ceramidase N-terminal domain-containing protein</fullName>
    </recommendedName>
</protein>
<name>A0A382MWV0_9ZZZZ</name>
<sequence>GIRQAASNRVPAKIGWGFGEMPSEVFNRRWHMKEGGIVENPFGNKKDQVRMNPPRRSPLLDRSAGPTDTQVPVLSMLHADGRPLALLSNYSLHYVGGTGPGTISADYFGVFADRIQELLKADRQQPPFVGMLSNGTSGDINNINFQGIPKRQPLYGQINFVAHKLADEVLKVHKIIKHHDWVALKAGQKDVSLGVRRPEGEEIARAKQLLEDAKDSQHLNKNEIYAQETLRLTKYPPRMPIPLQALHIGDLRICAIPCEPFAEVGLALKDLRKDTFVIGLANGYFGYLPTARQYALGGYETWRSGWSFLEVDSAKRVINALVELMK</sequence>
<dbReference type="EMBL" id="UINC01096461">
    <property type="protein sequence ID" value="SVC53359.1"/>
    <property type="molecule type" value="Genomic_DNA"/>
</dbReference>
<gene>
    <name evidence="2" type="ORF">METZ01_LOCUS306213</name>
</gene>
<evidence type="ECO:0000313" key="2">
    <source>
        <dbReference type="EMBL" id="SVC53359.1"/>
    </source>
</evidence>
<evidence type="ECO:0008006" key="3">
    <source>
        <dbReference type="Google" id="ProtNLM"/>
    </source>
</evidence>
<organism evidence="2">
    <name type="scientific">marine metagenome</name>
    <dbReference type="NCBI Taxonomy" id="408172"/>
    <lineage>
        <taxon>unclassified sequences</taxon>
        <taxon>metagenomes</taxon>
        <taxon>ecological metagenomes</taxon>
    </lineage>
</organism>
<evidence type="ECO:0000256" key="1">
    <source>
        <dbReference type="SAM" id="MobiDB-lite"/>
    </source>
</evidence>
<accession>A0A382MWV0</accession>
<reference evidence="2" key="1">
    <citation type="submission" date="2018-05" db="EMBL/GenBank/DDBJ databases">
        <authorList>
            <person name="Lanie J.A."/>
            <person name="Ng W.-L."/>
            <person name="Kazmierczak K.M."/>
            <person name="Andrzejewski T.M."/>
            <person name="Davidsen T.M."/>
            <person name="Wayne K.J."/>
            <person name="Tettelin H."/>
            <person name="Glass J.I."/>
            <person name="Rusch D."/>
            <person name="Podicherti R."/>
            <person name="Tsui H.-C.T."/>
            <person name="Winkler M.E."/>
        </authorList>
    </citation>
    <scope>NUCLEOTIDE SEQUENCE</scope>
</reference>